<dbReference type="PANTHER" id="PTHR33067:SF9">
    <property type="entry name" value="RNA-DIRECTED DNA POLYMERASE"/>
    <property type="match status" value="1"/>
</dbReference>
<name>A0A1U7XFT0_NICSY</name>
<reference evidence="2" key="1">
    <citation type="journal article" date="2013" name="Genome Biol.">
        <title>Reference genomes and transcriptomes of Nicotiana sylvestris and Nicotiana tomentosiformis.</title>
        <authorList>
            <person name="Sierro N."/>
            <person name="Battey J.N."/>
            <person name="Ouadi S."/>
            <person name="Bovet L."/>
            <person name="Goepfert S."/>
            <person name="Bakaher N."/>
            <person name="Peitsch M.C."/>
            <person name="Ivanov N.V."/>
        </authorList>
    </citation>
    <scope>NUCLEOTIDE SEQUENCE [LARGE SCALE GENOMIC DNA]</scope>
</reference>
<gene>
    <name evidence="3" type="primary">LOC104233592</name>
</gene>
<dbReference type="Proteomes" id="UP000189701">
    <property type="component" value="Unplaced"/>
</dbReference>
<evidence type="ECO:0000256" key="1">
    <source>
        <dbReference type="SAM" id="MobiDB-lite"/>
    </source>
</evidence>
<evidence type="ECO:0000313" key="2">
    <source>
        <dbReference type="Proteomes" id="UP000189701"/>
    </source>
</evidence>
<protein>
    <submittedName>
        <fullName evidence="3">Uncharacterized protein LOC104233592</fullName>
    </submittedName>
</protein>
<proteinExistence type="predicted"/>
<keyword evidence="2" id="KW-1185">Reference proteome</keyword>
<dbReference type="RefSeq" id="XP_009785310.1">
    <property type="nucleotide sequence ID" value="XM_009787008.1"/>
</dbReference>
<dbReference type="PANTHER" id="PTHR33067">
    <property type="entry name" value="RNA-DIRECTED DNA POLYMERASE-RELATED"/>
    <property type="match status" value="1"/>
</dbReference>
<feature type="region of interest" description="Disordered" evidence="1">
    <location>
        <begin position="1"/>
        <end position="28"/>
    </location>
</feature>
<accession>A0A1U7XFT0</accession>
<dbReference type="eggNOG" id="ENOG502SXKI">
    <property type="taxonomic scope" value="Eukaryota"/>
</dbReference>
<reference evidence="3" key="2">
    <citation type="submission" date="2025-08" db="UniProtKB">
        <authorList>
            <consortium name="RefSeq"/>
        </authorList>
    </citation>
    <scope>IDENTIFICATION</scope>
    <source>
        <tissue evidence="3">Leaf</tissue>
    </source>
</reference>
<dbReference type="AlphaFoldDB" id="A0A1U7XFT0"/>
<evidence type="ECO:0000313" key="3">
    <source>
        <dbReference type="RefSeq" id="XP_009785310.1"/>
    </source>
</evidence>
<sequence length="217" mass="24705">MGKISQALNSRPKGSLTSDTVVNPKGGNNMGHAMEVITRSRNGVNAPTLSERRLVDDDQIREEVNPSRENIIDIPEPVVQKAKTPLPKPPPPYPQKLVKQNGKNQFKNFIQIMKRLSINIPLVKDLEQMPGYAKFMKDLVTKKRIGKPRPISMRLQIYDRTMKRPLGVIEDVLIWVDKFILLADFVIIHNVIDYEVPIMLRRTFLAMRKALCDVEAG</sequence>
<organism evidence="2 3">
    <name type="scientific">Nicotiana sylvestris</name>
    <name type="common">Wood tobacco</name>
    <name type="synonym">South American tobacco</name>
    <dbReference type="NCBI Taxonomy" id="4096"/>
    <lineage>
        <taxon>Eukaryota</taxon>
        <taxon>Viridiplantae</taxon>
        <taxon>Streptophyta</taxon>
        <taxon>Embryophyta</taxon>
        <taxon>Tracheophyta</taxon>
        <taxon>Spermatophyta</taxon>
        <taxon>Magnoliopsida</taxon>
        <taxon>eudicotyledons</taxon>
        <taxon>Gunneridae</taxon>
        <taxon>Pentapetalae</taxon>
        <taxon>asterids</taxon>
        <taxon>lamiids</taxon>
        <taxon>Solanales</taxon>
        <taxon>Solanaceae</taxon>
        <taxon>Nicotianoideae</taxon>
        <taxon>Nicotianeae</taxon>
        <taxon>Nicotiana</taxon>
    </lineage>
</organism>